<dbReference type="FunFam" id="3.30.160.60:FF:000087">
    <property type="entry name" value="Zinc finger protein 354B"/>
    <property type="match status" value="2"/>
</dbReference>
<keyword evidence="9" id="KW-0804">Transcription</keyword>
<dbReference type="Pfam" id="PF13912">
    <property type="entry name" value="zf-C2H2_6"/>
    <property type="match status" value="2"/>
</dbReference>
<evidence type="ECO:0000259" key="15">
    <source>
        <dbReference type="PROSITE" id="PS50071"/>
    </source>
</evidence>
<feature type="region of interest" description="Disordered" evidence="14">
    <location>
        <begin position="1164"/>
        <end position="1188"/>
    </location>
</feature>
<gene>
    <name evidence="18" type="primary">LOC126912732</name>
</gene>
<dbReference type="GO" id="GO:0003677">
    <property type="term" value="F:DNA binding"/>
    <property type="evidence" value="ECO:0007669"/>
    <property type="project" value="UniProtKB-UniRule"/>
</dbReference>
<evidence type="ECO:0000256" key="14">
    <source>
        <dbReference type="SAM" id="MobiDB-lite"/>
    </source>
</evidence>
<evidence type="ECO:0000256" key="12">
    <source>
        <dbReference type="PROSITE-ProRule" id="PRU00108"/>
    </source>
</evidence>
<dbReference type="PROSITE" id="PS00027">
    <property type="entry name" value="HOMEOBOX_1"/>
    <property type="match status" value="2"/>
</dbReference>
<feature type="domain" description="C2H2-type" evidence="16">
    <location>
        <begin position="879"/>
        <end position="906"/>
    </location>
</feature>
<evidence type="ECO:0000313" key="17">
    <source>
        <dbReference type="Proteomes" id="UP000829999"/>
    </source>
</evidence>
<keyword evidence="17" id="KW-1185">Reference proteome</keyword>
<feature type="domain" description="C2H2-type" evidence="16">
    <location>
        <begin position="166"/>
        <end position="185"/>
    </location>
</feature>
<keyword evidence="4 11" id="KW-0863">Zinc-finger</keyword>
<dbReference type="GO" id="GO:0000122">
    <property type="term" value="P:negative regulation of transcription by RNA polymerase II"/>
    <property type="evidence" value="ECO:0007669"/>
    <property type="project" value="UniProtKB-ARBA"/>
</dbReference>
<dbReference type="Pfam" id="PF00046">
    <property type="entry name" value="Homeodomain"/>
    <property type="match status" value="2"/>
</dbReference>
<dbReference type="Pfam" id="PF00096">
    <property type="entry name" value="zf-C2H2"/>
    <property type="match status" value="6"/>
</dbReference>
<feature type="domain" description="C2H2-type" evidence="16">
    <location>
        <begin position="138"/>
        <end position="165"/>
    </location>
</feature>
<dbReference type="FunFam" id="3.30.160.60:FF:000744">
    <property type="entry name" value="zinc finger E-box-binding homeobox 1"/>
    <property type="match status" value="2"/>
</dbReference>
<evidence type="ECO:0000259" key="16">
    <source>
        <dbReference type="PROSITE" id="PS50157"/>
    </source>
</evidence>
<dbReference type="PANTHER" id="PTHR16515">
    <property type="entry name" value="PR DOMAIN ZINC FINGER PROTEIN"/>
    <property type="match status" value="1"/>
</dbReference>
<feature type="domain" description="Homeobox" evidence="15">
    <location>
        <begin position="1325"/>
        <end position="1385"/>
    </location>
</feature>
<dbReference type="CDD" id="cd00086">
    <property type="entry name" value="homeodomain"/>
    <property type="match status" value="2"/>
</dbReference>
<feature type="domain" description="C2H2-type" evidence="16">
    <location>
        <begin position="107"/>
        <end position="129"/>
    </location>
</feature>
<dbReference type="RefSeq" id="XP_050562341.1">
    <property type="nucleotide sequence ID" value="XM_050706384.1"/>
</dbReference>
<keyword evidence="10 12" id="KW-0539">Nucleus</keyword>
<feature type="compositionally biased region" description="Pro residues" evidence="14">
    <location>
        <begin position="312"/>
        <end position="321"/>
    </location>
</feature>
<organism evidence="17 18">
    <name type="scientific">Spodoptera frugiperda</name>
    <name type="common">Fall armyworm</name>
    <dbReference type="NCBI Taxonomy" id="7108"/>
    <lineage>
        <taxon>Eukaryota</taxon>
        <taxon>Metazoa</taxon>
        <taxon>Ecdysozoa</taxon>
        <taxon>Arthropoda</taxon>
        <taxon>Hexapoda</taxon>
        <taxon>Insecta</taxon>
        <taxon>Pterygota</taxon>
        <taxon>Neoptera</taxon>
        <taxon>Endopterygota</taxon>
        <taxon>Lepidoptera</taxon>
        <taxon>Glossata</taxon>
        <taxon>Ditrysia</taxon>
        <taxon>Noctuoidea</taxon>
        <taxon>Noctuidae</taxon>
        <taxon>Amphipyrinae</taxon>
        <taxon>Spodoptera</taxon>
    </lineage>
</organism>
<dbReference type="SMART" id="SM00355">
    <property type="entry name" value="ZnF_C2H2"/>
    <property type="match status" value="16"/>
</dbReference>
<dbReference type="InterPro" id="IPR013087">
    <property type="entry name" value="Znf_C2H2_type"/>
</dbReference>
<dbReference type="SMART" id="SM00389">
    <property type="entry name" value="HOX"/>
    <property type="match status" value="2"/>
</dbReference>
<dbReference type="GeneID" id="126912732"/>
<feature type="region of interest" description="Disordered" evidence="14">
    <location>
        <begin position="304"/>
        <end position="324"/>
    </location>
</feature>
<keyword evidence="6" id="KW-0805">Transcription regulation</keyword>
<name>A0A9R0EC68_SPOFR</name>
<dbReference type="GO" id="GO:0000981">
    <property type="term" value="F:DNA-binding transcription factor activity, RNA polymerase II-specific"/>
    <property type="evidence" value="ECO:0007669"/>
    <property type="project" value="InterPro"/>
</dbReference>
<dbReference type="PROSITE" id="PS00028">
    <property type="entry name" value="ZINC_FINGER_C2H2_1"/>
    <property type="match status" value="10"/>
</dbReference>
<proteinExistence type="predicted"/>
<dbReference type="PROSITE" id="PS50071">
    <property type="entry name" value="HOMEOBOX_2"/>
    <property type="match status" value="2"/>
</dbReference>
<feature type="domain" description="C2H2-type" evidence="16">
    <location>
        <begin position="1594"/>
        <end position="1621"/>
    </location>
</feature>
<evidence type="ECO:0000256" key="11">
    <source>
        <dbReference type="PROSITE-ProRule" id="PRU00042"/>
    </source>
</evidence>
<evidence type="ECO:0000313" key="18">
    <source>
        <dbReference type="RefSeq" id="XP_050562341.1"/>
    </source>
</evidence>
<dbReference type="SUPFAM" id="SSF46689">
    <property type="entry name" value="Homeodomain-like"/>
    <property type="match status" value="2"/>
</dbReference>
<dbReference type="CTD" id="43650"/>
<dbReference type="InterPro" id="IPR009057">
    <property type="entry name" value="Homeodomain-like_sf"/>
</dbReference>
<evidence type="ECO:0000256" key="1">
    <source>
        <dbReference type="ARBA" id="ARBA00004123"/>
    </source>
</evidence>
<evidence type="ECO:0000256" key="5">
    <source>
        <dbReference type="ARBA" id="ARBA00022833"/>
    </source>
</evidence>
<dbReference type="InterPro" id="IPR017970">
    <property type="entry name" value="Homeobox_CS"/>
</dbReference>
<feature type="compositionally biased region" description="Pro residues" evidence="14">
    <location>
        <begin position="1117"/>
        <end position="1126"/>
    </location>
</feature>
<dbReference type="InterPro" id="IPR036236">
    <property type="entry name" value="Znf_C2H2_sf"/>
</dbReference>
<dbReference type="SUPFAM" id="SSF57667">
    <property type="entry name" value="beta-beta-alpha zinc fingers"/>
    <property type="match status" value="6"/>
</dbReference>
<dbReference type="OrthoDB" id="7491548at2759"/>
<evidence type="ECO:0000256" key="4">
    <source>
        <dbReference type="ARBA" id="ARBA00022771"/>
    </source>
</evidence>
<dbReference type="GO" id="GO:0005634">
    <property type="term" value="C:nucleus"/>
    <property type="evidence" value="ECO:0007669"/>
    <property type="project" value="UniProtKB-SubCell"/>
</dbReference>
<feature type="compositionally biased region" description="Polar residues" evidence="14">
    <location>
        <begin position="1431"/>
        <end position="1451"/>
    </location>
</feature>
<dbReference type="InterPro" id="IPR050331">
    <property type="entry name" value="Zinc_finger"/>
</dbReference>
<keyword evidence="2" id="KW-0479">Metal-binding</keyword>
<feature type="compositionally biased region" description="Low complexity" evidence="14">
    <location>
        <begin position="1401"/>
        <end position="1421"/>
    </location>
</feature>
<dbReference type="PROSITE" id="PS50157">
    <property type="entry name" value="ZINC_FINGER_C2H2_2"/>
    <property type="match status" value="12"/>
</dbReference>
<dbReference type="Gene3D" id="3.30.160.60">
    <property type="entry name" value="Classic Zinc Finger"/>
    <property type="match status" value="12"/>
</dbReference>
<feature type="compositionally biased region" description="Low complexity" evidence="14">
    <location>
        <begin position="596"/>
        <end position="616"/>
    </location>
</feature>
<feature type="region of interest" description="Disordered" evidence="14">
    <location>
        <begin position="46"/>
        <end position="73"/>
    </location>
</feature>
<evidence type="ECO:0000256" key="3">
    <source>
        <dbReference type="ARBA" id="ARBA00022737"/>
    </source>
</evidence>
<feature type="domain" description="C2H2-type" evidence="16">
    <location>
        <begin position="74"/>
        <end position="101"/>
    </location>
</feature>
<feature type="domain" description="C2H2-type" evidence="16">
    <location>
        <begin position="912"/>
        <end position="934"/>
    </location>
</feature>
<evidence type="ECO:0000256" key="6">
    <source>
        <dbReference type="ARBA" id="ARBA00023015"/>
    </source>
</evidence>
<evidence type="ECO:0000256" key="10">
    <source>
        <dbReference type="ARBA" id="ARBA00023242"/>
    </source>
</evidence>
<dbReference type="PANTHER" id="PTHR16515:SF49">
    <property type="entry name" value="GASTRULA ZINC FINGER PROTEIN XLCGF49.1-LIKE-RELATED"/>
    <property type="match status" value="1"/>
</dbReference>
<feature type="DNA-binding region" description="Homeobox" evidence="12">
    <location>
        <begin position="1327"/>
        <end position="1386"/>
    </location>
</feature>
<feature type="domain" description="C2H2-type" evidence="16">
    <location>
        <begin position="1566"/>
        <end position="1593"/>
    </location>
</feature>
<feature type="region of interest" description="Disordered" evidence="14">
    <location>
        <begin position="1385"/>
        <end position="1451"/>
    </location>
</feature>
<keyword evidence="3" id="KW-0677">Repeat</keyword>
<feature type="region of interest" description="Disordered" evidence="14">
    <location>
        <begin position="580"/>
        <end position="646"/>
    </location>
</feature>
<feature type="compositionally biased region" description="Polar residues" evidence="14">
    <location>
        <begin position="626"/>
        <end position="646"/>
    </location>
</feature>
<feature type="region of interest" description="Disordered" evidence="14">
    <location>
        <begin position="854"/>
        <end position="880"/>
    </location>
</feature>
<evidence type="ECO:0000256" key="7">
    <source>
        <dbReference type="ARBA" id="ARBA00023125"/>
    </source>
</evidence>
<evidence type="ECO:0000256" key="8">
    <source>
        <dbReference type="ARBA" id="ARBA00023155"/>
    </source>
</evidence>
<feature type="region of interest" description="Disordered" evidence="14">
    <location>
        <begin position="712"/>
        <end position="735"/>
    </location>
</feature>
<dbReference type="InterPro" id="IPR001356">
    <property type="entry name" value="HD"/>
</dbReference>
<protein>
    <submittedName>
        <fullName evidence="18">Uncharacterized protein LOC126912732</fullName>
    </submittedName>
</protein>
<feature type="domain" description="C2H2-type" evidence="16">
    <location>
        <begin position="761"/>
        <end position="788"/>
    </location>
</feature>
<dbReference type="FunFam" id="3.30.160.60:FF:000013">
    <property type="entry name" value="Putative zinc finger E-box-binding homeobox 2"/>
    <property type="match status" value="4"/>
</dbReference>
<dbReference type="Pfam" id="PF13894">
    <property type="entry name" value="zf-C2H2_4"/>
    <property type="match status" value="2"/>
</dbReference>
<dbReference type="Proteomes" id="UP000829999">
    <property type="component" value="Chromosome 29"/>
</dbReference>
<feature type="domain" description="C2H2-type" evidence="16">
    <location>
        <begin position="943"/>
        <end position="970"/>
    </location>
</feature>
<keyword evidence="8 12" id="KW-0371">Homeobox</keyword>
<feature type="domain" description="C2H2-type" evidence="16">
    <location>
        <begin position="789"/>
        <end position="816"/>
    </location>
</feature>
<evidence type="ECO:0000256" key="9">
    <source>
        <dbReference type="ARBA" id="ARBA00023163"/>
    </source>
</evidence>
<feature type="DNA-binding region" description="Homeobox" evidence="12">
    <location>
        <begin position="522"/>
        <end position="581"/>
    </location>
</feature>
<feature type="region of interest" description="Disordered" evidence="14">
    <location>
        <begin position="359"/>
        <end position="383"/>
    </location>
</feature>
<dbReference type="GO" id="GO:0008270">
    <property type="term" value="F:zinc ion binding"/>
    <property type="evidence" value="ECO:0007669"/>
    <property type="project" value="UniProtKB-KW"/>
</dbReference>
<keyword evidence="7 12" id="KW-0238">DNA-binding</keyword>
<feature type="region of interest" description="Disordered" evidence="14">
    <location>
        <begin position="1109"/>
        <end position="1129"/>
    </location>
</feature>
<feature type="domain" description="Homeobox" evidence="15">
    <location>
        <begin position="520"/>
        <end position="580"/>
    </location>
</feature>
<keyword evidence="5" id="KW-0862">Zinc</keyword>
<feature type="domain" description="C2H2-type" evidence="16">
    <location>
        <begin position="971"/>
        <end position="990"/>
    </location>
</feature>
<sequence>MKVQSSLMGVGGWYECLAAGWLADMRSKQVPTSTTSARRLAALIRPLAGGGSEGKPSEEEEERGGSPLGPGGPFSCSQCRGAYPTREQLERHETLHAPNTQVDTIKYSCKICHKSFANVYRLQRHMISHDESALLRKFKCNDCDKAFKFKHHLKEHLRIHSGEKPFECANCGKKFSHSGSYSSHMTSKKCLVMNLKMGRIKPNNPALNPERSPSRKRTNAMVASQLNNNMSPNGNSFLPMPAAFFATMSSQESNFHRPPLGQPGIPFYLPPGIPMSPAGGIAPYTLPASLSQIFEQLASSQYQTRKLENPTSPKPTSPPTADPEDLIEEITEDDDKRSEGSAELVMDIEDEEAVSIKKEQEERNADVKSPSHNFDAVPLNNNADNSGFNSILESVSASVTKHFFRANMEKLSPVSGNVCPSIESPPISQVVVKEEPEEAQRCLKCNLTFSSKSELLDHEKTPCGNMFRKHEGLAAQVAETVALRLEAEIHASIQNGISASEDEDFNREDRDDKISIHDNDRKIRVRTALSEEQQSVLKEHYSLNPRPNREEFKRIAQQIGLDNRVVQVWFQNNRARERRMTQTITASDQPLDLSTKKSNPSVTSSPSPSPPCSISVTHSDSEEAVNLSQKSSRSTTPHRTNYLNTYPHSNCSSSSFTDFRLSPSPGETMNGQKRLLPQKLHVNPLVPMDKLLQYNDMANARSPILNMHLSSDVTRQGSSPSYERPPWDEIQATNEMDEEATVLKKSKLKQGAEYKEGEGQFVCDQCDKTFVKQSSLARHKYEHSGQRPYKCLECPKAFKHKHHLTEHKRLHTGEKPFQCCKCFKKFSHSGSYSQHMNHRFAICKPYRDFRPLAGGGSEGKPSEEEEERGGSPLGPGGPFSCSQCRGAYPTREQLERHETLHAPNTQVDTIKYSCKICHKSFANVYRLQRHMISHDESALLRKFKCNDCDKAFKFKHHLKEHLRIHSGEKPFECANCGKKFSHSGSYSSHMTSKKCLVMNLKMGRIKPNNPALNPERSPSRKRTNAMVASQLNNNMSPNGNSFLPMPAAFFATMSSQESNFHRPPLGQPGIPFYLPPGIPMSPAGGIAPYTLPASLSQIFEQLASSQYQTRKLENPTSPKPTSPPTADPEDLIEEITEDDDKRSEGSAELVMDIEDEEAVSIKKEQEERNADVKSPSHNFDAVPLNNNADNSGFNSILESVSASVTKHFFRANMEKLSPVSGNVCPSIESPPISQVVVKEEPEEAQRCLKCNLTFSSKSELLDHEKTPCGNMFRKHEGLAAQVAETVALRLEAEIHASIQNGISASEDEDFNREDRDDKISIHDNDRKIRVRTALSEEQQSVLKEHYSLNPRPNREEFKRIAQQIGLDNRVVQVWFQNNRARERRMTQTITASDQPLDLSTKKSNPSVTSSPSPSPPCSISVTHSDSEEAVNLSQKSSRSTTPHRTNYLNTYPHSNCSSSSFTDFRLSPSPGETMNGQKRLLPQKLHVNPLVPMDKLLQYNDMANARSPILNMHLSSDVTRQGSSPSYERPPWDEIQATNEMDEEATVLKKSKLKQGAEYKEGEGQFVCDQCDKTFVKQSSLARHKYEHSGQRPYKCLECPKAFKHKHHLTEHKRLHTGEKPFQCCKCFKKFSHSGSYSQHMNHRFAICKPYRD</sequence>
<evidence type="ECO:0000256" key="13">
    <source>
        <dbReference type="RuleBase" id="RU000682"/>
    </source>
</evidence>
<feature type="compositionally biased region" description="Polar residues" evidence="14">
    <location>
        <begin position="712"/>
        <end position="721"/>
    </location>
</feature>
<dbReference type="Gene3D" id="1.10.10.60">
    <property type="entry name" value="Homeodomain-like"/>
    <property type="match status" value="2"/>
</dbReference>
<evidence type="ECO:0000256" key="2">
    <source>
        <dbReference type="ARBA" id="ARBA00022723"/>
    </source>
</evidence>
<comment type="subcellular location">
    <subcellularLocation>
        <location evidence="1 12 13">Nucleus</location>
    </subcellularLocation>
</comment>
<dbReference type="FunFam" id="3.30.160.60:FF:000045">
    <property type="entry name" value="ZFP69 zinc finger protein B"/>
    <property type="match status" value="2"/>
</dbReference>
<reference evidence="18" key="1">
    <citation type="submission" date="2025-08" db="UniProtKB">
        <authorList>
            <consortium name="RefSeq"/>
        </authorList>
    </citation>
    <scope>IDENTIFICATION</scope>
    <source>
        <tissue evidence="18">Whole larval tissue</tissue>
    </source>
</reference>
<accession>A0A9R0EC68</accession>